<evidence type="ECO:0000313" key="2">
    <source>
        <dbReference type="Proteomes" id="UP000264492"/>
    </source>
</evidence>
<reference evidence="1 2" key="1">
    <citation type="submission" date="2018-08" db="EMBL/GenBank/DDBJ databases">
        <title>Lysobacter sp. zong2l5, whole genome shotgun sequence.</title>
        <authorList>
            <person name="Zhang X."/>
            <person name="Feng G."/>
            <person name="Zhu H."/>
        </authorList>
    </citation>
    <scope>NUCLEOTIDE SEQUENCE [LARGE SCALE GENOMIC DNA]</scope>
    <source>
        <strain evidence="2">zong2l5</strain>
    </source>
</reference>
<accession>A0A371JXK8</accession>
<keyword evidence="2" id="KW-1185">Reference proteome</keyword>
<comment type="caution">
    <text evidence="1">The sequence shown here is derived from an EMBL/GenBank/DDBJ whole genome shotgun (WGS) entry which is preliminary data.</text>
</comment>
<dbReference type="Pfam" id="PF10055">
    <property type="entry name" value="DUF2292"/>
    <property type="match status" value="1"/>
</dbReference>
<dbReference type="InterPro" id="IPR018743">
    <property type="entry name" value="DUF2292"/>
</dbReference>
<dbReference type="Proteomes" id="UP000264492">
    <property type="component" value="Unassembled WGS sequence"/>
</dbReference>
<dbReference type="AlphaFoldDB" id="A0A371JXK8"/>
<gene>
    <name evidence="1" type="ORF">DX914_15415</name>
</gene>
<proteinExistence type="predicted"/>
<dbReference type="RefSeq" id="WP_115860361.1">
    <property type="nucleotide sequence ID" value="NZ_QTSU01000003.1"/>
</dbReference>
<dbReference type="OrthoDB" id="6028387at2"/>
<dbReference type="EMBL" id="QTSU01000003">
    <property type="protein sequence ID" value="RDZ26391.1"/>
    <property type="molecule type" value="Genomic_DNA"/>
</dbReference>
<organism evidence="1 2">
    <name type="scientific">Lysobacter silvisoli</name>
    <dbReference type="NCBI Taxonomy" id="2293254"/>
    <lineage>
        <taxon>Bacteria</taxon>
        <taxon>Pseudomonadati</taxon>
        <taxon>Pseudomonadota</taxon>
        <taxon>Gammaproteobacteria</taxon>
        <taxon>Lysobacterales</taxon>
        <taxon>Lysobacteraceae</taxon>
        <taxon>Lysobacter</taxon>
    </lineage>
</organism>
<protein>
    <submittedName>
        <fullName evidence="1">DUF2292 domain-containing protein</fullName>
    </submittedName>
</protein>
<evidence type="ECO:0000313" key="1">
    <source>
        <dbReference type="EMBL" id="RDZ26391.1"/>
    </source>
</evidence>
<sequence length="75" mass="8177">MNAARRRRGPAPAVPGDEAEPAVNIVNLSDSEFAVLTALREIGYGQVEVVVHASQIVQITRSQRVRVDEGRSRPL</sequence>
<name>A0A371JXK8_9GAMM</name>